<sequence>MASPTPVDLINASAYVMERYRLNLIPKWRQRFPHILIDYSIKPADNELDYFVPPRLKDAVVVDLKFSREGCQAMSCYPFTETGVIDIDTPVGAYTQTSDTTIQYNQPACFNLDRAEAVREGEIQSVETRYVNHQCVMVDSFTKMYFNSPYLRTENHLIRGVDDVPGFNVYYDDDPAFPERIRGKYNSAYCRRFGRDAGEDSCTRPWYETFITFVLEESVFTTFKLLTTQVISDLRDFDYKKPSAILPDAPPPENNLQEWLRIRDSAYDPDEESKVLASVKNVSYTANVGFHNRTVFGVESAVKARRRLLLGGGKAEPKRFYTNTLTHKNNFSADLEGIITDFLENHELISSILIDLGFSFLESTLTNMLQQVNKVLIPALKKVVASGTTKFTVRLLGETYKAAVIQVLNRTLINTVSVVARATTRLVTASLSVFNIAQYFFFIAEFVLMLWDPLGFNQMFPKGALDNLSDAFLSSYYESLGVDSREIIEIRPEHFTNFLNFKDDEMFEIILLSATYLVSLDVNSNGQVMMLDVGDEIVDFDESELVGAALAANDTFAYFKWYCTRHDALLVRPKRFMYISVVSLFVGFGASFFAKDNPTRCAIFLLILLSLLLLVLPSLTYYSRVLR</sequence>
<feature type="transmembrane region" description="Helical" evidence="1">
    <location>
        <begin position="576"/>
        <end position="594"/>
    </location>
</feature>
<dbReference type="EMBL" id="KU529793">
    <property type="protein sequence ID" value="AMQ35893.1"/>
    <property type="molecule type" value="Genomic_DNA"/>
</dbReference>
<dbReference type="EMBL" id="KU529792">
    <property type="protein sequence ID" value="AMQ35776.1"/>
    <property type="molecule type" value="Genomic_DNA"/>
</dbReference>
<accession>A0A142DW08</accession>
<feature type="domain" description="Baculoviridae p74 N-terminal" evidence="2">
    <location>
        <begin position="5"/>
        <end position="277"/>
    </location>
</feature>
<dbReference type="EMBL" id="KU529794">
    <property type="protein sequence ID" value="AMQ36010.1"/>
    <property type="molecule type" value="Genomic_DNA"/>
</dbReference>
<dbReference type="GO" id="GO:0019058">
    <property type="term" value="P:viral life cycle"/>
    <property type="evidence" value="ECO:0007669"/>
    <property type="project" value="InterPro"/>
</dbReference>
<keyword evidence="1" id="KW-0812">Transmembrane</keyword>
<name>A0A142DW08_9BBAC</name>
<evidence type="ECO:0000313" key="4">
    <source>
        <dbReference type="EMBL" id="AMQ35776.1"/>
    </source>
</evidence>
<dbReference type="InterPro" id="IPR007663">
    <property type="entry name" value="Baculo_p74"/>
</dbReference>
<evidence type="ECO:0000256" key="1">
    <source>
        <dbReference type="SAM" id="Phobius"/>
    </source>
</evidence>
<evidence type="ECO:0000313" key="5">
    <source>
        <dbReference type="EMBL" id="AMQ35893.1"/>
    </source>
</evidence>
<dbReference type="Pfam" id="PF04583">
    <property type="entry name" value="Baculo_p74"/>
    <property type="match status" value="1"/>
</dbReference>
<dbReference type="EMBL" id="MN099284">
    <property type="protein sequence ID" value="QKV49972.1"/>
    <property type="molecule type" value="Genomic_DNA"/>
</dbReference>
<protein>
    <submittedName>
        <fullName evidence="3 7">ORF47 protein</fullName>
    </submittedName>
    <submittedName>
        <fullName evidence="4">PxGV-Korf47 protein</fullName>
    </submittedName>
    <submittedName>
        <fullName evidence="5">PxGV-Morf47 protein</fullName>
    </submittedName>
    <submittedName>
        <fullName evidence="6">PxGV-Torf47 protein</fullName>
    </submittedName>
</protein>
<feature type="transmembrane region" description="Helical" evidence="1">
    <location>
        <begin position="600"/>
        <end position="622"/>
    </location>
</feature>
<reference evidence="7" key="2">
    <citation type="submission" date="2019-06" db="EMBL/GenBank/DDBJ databases">
        <title>Plutella xylostella granulovirus.</title>
        <authorList>
            <person name="Li L."/>
            <person name="Zhang M."/>
        </authorList>
    </citation>
    <scope>NUCLEOTIDE SEQUENCE</scope>
    <source>
        <strain evidence="7">PlxyGV_W</strain>
    </source>
</reference>
<evidence type="ECO:0000313" key="6">
    <source>
        <dbReference type="EMBL" id="AMQ36010.1"/>
    </source>
</evidence>
<evidence type="ECO:0000313" key="3">
    <source>
        <dbReference type="EMBL" id="AMQ35659.1"/>
    </source>
</evidence>
<evidence type="ECO:0000259" key="2">
    <source>
        <dbReference type="Pfam" id="PF08404"/>
    </source>
</evidence>
<dbReference type="Pfam" id="PF08404">
    <property type="entry name" value="Baculo_p74_N"/>
    <property type="match status" value="1"/>
</dbReference>
<reference evidence="4" key="1">
    <citation type="submission" date="2016-01" db="EMBL/GenBank/DDBJ databases">
        <title>Complete Genome Sequences of Four Plutella xylostella Granulovirus Isolates.</title>
        <authorList>
            <person name="Spence R.J."/>
            <person name="Noune C."/>
            <person name="Hauxwell C."/>
        </authorList>
    </citation>
    <scope>NUCLEOTIDE SEQUENCE</scope>
    <source>
        <strain evidence="3">PxGV_C</strain>
        <strain evidence="4">PxGV_K</strain>
        <strain evidence="5">PxGV_M</strain>
        <strain evidence="6">PxGV_T</strain>
    </source>
</reference>
<proteinExistence type="predicted"/>
<organism evidence="4">
    <name type="scientific">Plutella xylostella granulovirus</name>
    <dbReference type="NCBI Taxonomy" id="98383"/>
    <lineage>
        <taxon>Viruses</taxon>
        <taxon>Viruses incertae sedis</taxon>
        <taxon>Naldaviricetes</taxon>
        <taxon>Lefavirales</taxon>
        <taxon>Baculoviridae</taxon>
        <taxon>Betabaculovirus</taxon>
        <taxon>Betabaculovirus pluxylostellae</taxon>
    </lineage>
</organism>
<gene>
    <name evidence="4" type="primary">PxGV-Korf47</name>
    <name evidence="7" type="synonym">ORF47</name>
    <name evidence="3" type="synonym">PxGV-Corf47</name>
    <name evidence="5" type="synonym">PxGV-Morf47</name>
    <name evidence="6" type="synonym">PxGV-Torf47</name>
</gene>
<dbReference type="EMBL" id="KU529791">
    <property type="protein sequence ID" value="AMQ35659.1"/>
    <property type="molecule type" value="Genomic_DNA"/>
</dbReference>
<keyword evidence="1" id="KW-0472">Membrane</keyword>
<dbReference type="InterPro" id="IPR013613">
    <property type="entry name" value="Baculo_p74_N"/>
</dbReference>
<keyword evidence="1" id="KW-1133">Transmembrane helix</keyword>
<evidence type="ECO:0000313" key="7">
    <source>
        <dbReference type="EMBL" id="QKV49972.1"/>
    </source>
</evidence>